<sequence>MKLSAPRWLTQGLWQRRWNQAREQSAGTPLEAYYSNTLPDPDHLVDDIEIIALDFESDGLGTDAALLEAGWTGMNSRAIDLSTAHRERIAALDPLQEVAVTVHRITDSAAAEGRPEREVLDELTGILSGKVLLAHFARIEAGFLNAACYRQYGTPFVGQYICTMELEERWFPAPRTADGLRLGKLRAQYGLPQYRAHDGLTDAIACGELFLAQIARRGSPNLKLQDVVMGA</sequence>
<keyword evidence="3" id="KW-0269">Exonuclease</keyword>
<dbReference type="InterPro" id="IPR013520">
    <property type="entry name" value="Ribonucl_H"/>
</dbReference>
<evidence type="ECO:0000313" key="5">
    <source>
        <dbReference type="EMBL" id="SIN59687.1"/>
    </source>
</evidence>
<dbReference type="InterPro" id="IPR012337">
    <property type="entry name" value="RNaseH-like_sf"/>
</dbReference>
<dbReference type="OrthoDB" id="7427781at2"/>
<evidence type="ECO:0000256" key="3">
    <source>
        <dbReference type="ARBA" id="ARBA00022839"/>
    </source>
</evidence>
<dbReference type="InterPro" id="IPR036397">
    <property type="entry name" value="RNaseH_sf"/>
</dbReference>
<dbReference type="AlphaFoldDB" id="A0A1N6CMG5"/>
<dbReference type="GO" id="GO:0003676">
    <property type="term" value="F:nucleic acid binding"/>
    <property type="evidence" value="ECO:0007669"/>
    <property type="project" value="InterPro"/>
</dbReference>
<protein>
    <submittedName>
        <fullName evidence="5">DNA polymerase-3 subunit epsilon</fullName>
    </submittedName>
</protein>
<feature type="domain" description="Exonuclease" evidence="4">
    <location>
        <begin position="49"/>
        <end position="219"/>
    </location>
</feature>
<dbReference type="SMART" id="SM00479">
    <property type="entry name" value="EXOIII"/>
    <property type="match status" value="1"/>
</dbReference>
<dbReference type="CDD" id="cd06127">
    <property type="entry name" value="DEDDh"/>
    <property type="match status" value="1"/>
</dbReference>
<evidence type="ECO:0000259" key="4">
    <source>
        <dbReference type="SMART" id="SM00479"/>
    </source>
</evidence>
<dbReference type="EMBL" id="FSQW01000001">
    <property type="protein sequence ID" value="SIN59687.1"/>
    <property type="molecule type" value="Genomic_DNA"/>
</dbReference>
<dbReference type="PANTHER" id="PTHR30231">
    <property type="entry name" value="DNA POLYMERASE III SUBUNIT EPSILON"/>
    <property type="match status" value="1"/>
</dbReference>
<keyword evidence="6" id="KW-1185">Reference proteome</keyword>
<dbReference type="SUPFAM" id="SSF53098">
    <property type="entry name" value="Ribonuclease H-like"/>
    <property type="match status" value="1"/>
</dbReference>
<dbReference type="RefSeq" id="WP_159437001.1">
    <property type="nucleotide sequence ID" value="NZ_FSQW01000001.1"/>
</dbReference>
<dbReference type="STRING" id="1123272.SAMN02745824_0219"/>
<dbReference type="Proteomes" id="UP000185192">
    <property type="component" value="Unassembled WGS sequence"/>
</dbReference>
<proteinExistence type="predicted"/>
<evidence type="ECO:0000256" key="2">
    <source>
        <dbReference type="ARBA" id="ARBA00022801"/>
    </source>
</evidence>
<keyword evidence="2" id="KW-0378">Hydrolase</keyword>
<organism evidence="5 6">
    <name type="scientific">Parasphingorhabdus marina DSM 22363</name>
    <dbReference type="NCBI Taxonomy" id="1123272"/>
    <lineage>
        <taxon>Bacteria</taxon>
        <taxon>Pseudomonadati</taxon>
        <taxon>Pseudomonadota</taxon>
        <taxon>Alphaproteobacteria</taxon>
        <taxon>Sphingomonadales</taxon>
        <taxon>Sphingomonadaceae</taxon>
        <taxon>Parasphingorhabdus</taxon>
    </lineage>
</organism>
<evidence type="ECO:0000256" key="1">
    <source>
        <dbReference type="ARBA" id="ARBA00022722"/>
    </source>
</evidence>
<name>A0A1N6CMG5_9SPHN</name>
<accession>A0A1N6CMG5</accession>
<dbReference type="Gene3D" id="3.30.420.10">
    <property type="entry name" value="Ribonuclease H-like superfamily/Ribonuclease H"/>
    <property type="match status" value="1"/>
</dbReference>
<gene>
    <name evidence="5" type="ORF">SAMN02745824_0219</name>
</gene>
<evidence type="ECO:0000313" key="6">
    <source>
        <dbReference type="Proteomes" id="UP000185192"/>
    </source>
</evidence>
<dbReference type="GO" id="GO:0006259">
    <property type="term" value="P:DNA metabolic process"/>
    <property type="evidence" value="ECO:0007669"/>
    <property type="project" value="UniProtKB-ARBA"/>
</dbReference>
<reference evidence="6" key="1">
    <citation type="submission" date="2016-11" db="EMBL/GenBank/DDBJ databases">
        <authorList>
            <person name="Varghese N."/>
            <person name="Submissions S."/>
        </authorList>
    </citation>
    <scope>NUCLEOTIDE SEQUENCE [LARGE SCALE GENOMIC DNA]</scope>
    <source>
        <strain evidence="6">DSM 22363</strain>
    </source>
</reference>
<keyword evidence="1" id="KW-0540">Nuclease</keyword>
<dbReference type="GO" id="GO:0008408">
    <property type="term" value="F:3'-5' exonuclease activity"/>
    <property type="evidence" value="ECO:0007669"/>
    <property type="project" value="TreeGrafter"/>
</dbReference>
<dbReference type="PANTHER" id="PTHR30231:SF4">
    <property type="entry name" value="PROTEIN NEN2"/>
    <property type="match status" value="1"/>
</dbReference>
<dbReference type="GO" id="GO:0005829">
    <property type="term" value="C:cytosol"/>
    <property type="evidence" value="ECO:0007669"/>
    <property type="project" value="TreeGrafter"/>
</dbReference>
<dbReference type="Pfam" id="PF00929">
    <property type="entry name" value="RNase_T"/>
    <property type="match status" value="1"/>
</dbReference>